<dbReference type="Pfam" id="PF04471">
    <property type="entry name" value="Mrr_cat"/>
    <property type="match status" value="1"/>
</dbReference>
<evidence type="ECO:0000313" key="5">
    <source>
        <dbReference type="EMBL" id="CCG54189.1"/>
    </source>
</evidence>
<dbReference type="PATRIC" id="fig|1094466.5.peg.2223"/>
<dbReference type="Proteomes" id="UP000007599">
    <property type="component" value="Chromosome I"/>
</dbReference>
<dbReference type="Pfam" id="PF03477">
    <property type="entry name" value="ATP-cone"/>
    <property type="match status" value="1"/>
</dbReference>
<protein>
    <recommendedName>
        <fullName evidence="4">ATP-cone domain-containing protein</fullName>
    </recommendedName>
</protein>
<keyword evidence="6" id="KW-1185">Reference proteome</keyword>
<reference evidence="6" key="2">
    <citation type="submission" date="2012-03" db="EMBL/GenBank/DDBJ databases">
        <title>Complete genome sequence of Flavobacterium indicum GPTSA100-9T, isolated from warm spring water.</title>
        <authorList>
            <person name="Barbier P."/>
            <person name="Houel A."/>
            <person name="Loux V."/>
            <person name="Poulain J."/>
            <person name="Bernardet J.-F."/>
            <person name="Touchon M."/>
            <person name="Duchaud E."/>
        </authorList>
    </citation>
    <scope>NUCLEOTIDE SEQUENCE [LARGE SCALE GENOMIC DNA]</scope>
    <source>
        <strain evidence="6">DSM 17447 / CIP 109464 / GPTSA100-9</strain>
    </source>
</reference>
<dbReference type="GO" id="GO:0004519">
    <property type="term" value="F:endonuclease activity"/>
    <property type="evidence" value="ECO:0007669"/>
    <property type="project" value="InterPro"/>
</dbReference>
<dbReference type="STRING" id="1094466.KQS_11345"/>
<dbReference type="InterPro" id="IPR054374">
    <property type="entry name" value="AF1548-like_C"/>
</dbReference>
<dbReference type="GO" id="GO:0003677">
    <property type="term" value="F:DNA binding"/>
    <property type="evidence" value="ECO:0007669"/>
    <property type="project" value="InterPro"/>
</dbReference>
<dbReference type="KEGG" id="fin:KQS_11345"/>
<dbReference type="AlphaFoldDB" id="H8XPX3"/>
<name>H8XPX3_FLAIG</name>
<gene>
    <name evidence="5" type="ordered locus">KQS_11345</name>
</gene>
<evidence type="ECO:0000259" key="4">
    <source>
        <dbReference type="PROSITE" id="PS51161"/>
    </source>
</evidence>
<dbReference type="InterPro" id="IPR011856">
    <property type="entry name" value="tRNA_endonuc-like_dom_sf"/>
</dbReference>
<evidence type="ECO:0000256" key="3">
    <source>
        <dbReference type="PROSITE-ProRule" id="PRU00492"/>
    </source>
</evidence>
<dbReference type="InterPro" id="IPR007560">
    <property type="entry name" value="Restrct_endonuc_IV_Mrr"/>
</dbReference>
<evidence type="ECO:0000256" key="2">
    <source>
        <dbReference type="ARBA" id="ARBA00022840"/>
    </source>
</evidence>
<dbReference type="GO" id="GO:0009307">
    <property type="term" value="P:DNA restriction-modification system"/>
    <property type="evidence" value="ECO:0007669"/>
    <property type="project" value="InterPro"/>
</dbReference>
<dbReference type="GO" id="GO:0005524">
    <property type="term" value="F:ATP binding"/>
    <property type="evidence" value="ECO:0007669"/>
    <property type="project" value="UniProtKB-UniRule"/>
</dbReference>
<sequence length="273" mass="31357">MKVTKFSGEIVDYDQSKLVRSLKKSGANDVVVSEILNIIEPQLYDGISSKKIYKLAYQLLKKNCSNVHAARYNLRTALLGLGPAGFYFEKYIAKIHEYLGFDTTTNVILNGTCVSHEIDVVLLKDEKIKMIECKFHSSNDAKSDVKIPMYILSRFNDLKNRDFQLFGKTRQIESCLIVTNNKFTEDALKFGNCSNLELLSWDYPEKNGLRELIDKLKLYPVTCLTTLTQVEKEKLLAVEIITVKELVEQNDWLEKLEISKPRIRRILAEAHQL</sequence>
<reference evidence="5 6" key="1">
    <citation type="journal article" date="2012" name="J. Bacteriol.">
        <title>Complete Genome Sequence of Flavobacterium indicum GPSTA100-9T, Isolated from Warm Spring Water.</title>
        <authorList>
            <person name="Barbier P."/>
            <person name="Houel A."/>
            <person name="Loux V."/>
            <person name="Poulain J."/>
            <person name="Bernardet J.F."/>
            <person name="Touchon M."/>
            <person name="Duchaud E."/>
        </authorList>
    </citation>
    <scope>NUCLEOTIDE SEQUENCE [LARGE SCALE GENOMIC DNA]</scope>
    <source>
        <strain evidence="6">DSM 17447 / CIP 109464 / GPTSA100-9</strain>
    </source>
</reference>
<proteinExistence type="predicted"/>
<dbReference type="eggNOG" id="COG1327">
    <property type="taxonomic scope" value="Bacteria"/>
</dbReference>
<feature type="domain" description="ATP-cone" evidence="4">
    <location>
        <begin position="1"/>
        <end position="83"/>
    </location>
</feature>
<dbReference type="InterPro" id="IPR011335">
    <property type="entry name" value="Restrct_endonuc-II-like"/>
</dbReference>
<dbReference type="Gene3D" id="3.40.1350.10">
    <property type="match status" value="1"/>
</dbReference>
<keyword evidence="2 3" id="KW-0067">ATP-binding</keyword>
<dbReference type="SUPFAM" id="SSF52980">
    <property type="entry name" value="Restriction endonuclease-like"/>
    <property type="match status" value="1"/>
</dbReference>
<accession>H8XPX3</accession>
<dbReference type="OrthoDB" id="320396at2"/>
<evidence type="ECO:0000313" key="6">
    <source>
        <dbReference type="Proteomes" id="UP000007599"/>
    </source>
</evidence>
<dbReference type="EMBL" id="HE774682">
    <property type="protein sequence ID" value="CCG54189.1"/>
    <property type="molecule type" value="Genomic_DNA"/>
</dbReference>
<evidence type="ECO:0000256" key="1">
    <source>
        <dbReference type="ARBA" id="ARBA00022741"/>
    </source>
</evidence>
<dbReference type="InterPro" id="IPR005144">
    <property type="entry name" value="ATP-cone_dom"/>
</dbReference>
<organism evidence="5 6">
    <name type="scientific">Flavobacterium indicum (strain DSM 17447 / CIP 109464 / GPTSA100-9)</name>
    <dbReference type="NCBI Taxonomy" id="1094466"/>
    <lineage>
        <taxon>Bacteria</taxon>
        <taxon>Pseudomonadati</taxon>
        <taxon>Bacteroidota</taxon>
        <taxon>Flavobacteriia</taxon>
        <taxon>Flavobacteriales</taxon>
        <taxon>Flavobacteriaceae</taxon>
        <taxon>Flavobacterium</taxon>
    </lineage>
</organism>
<dbReference type="PROSITE" id="PS51161">
    <property type="entry name" value="ATP_CONE"/>
    <property type="match status" value="1"/>
</dbReference>
<dbReference type="Pfam" id="PF22357">
    <property type="entry name" value="AF1548-like_C"/>
    <property type="match status" value="1"/>
</dbReference>
<dbReference type="RefSeq" id="WP_014389307.1">
    <property type="nucleotide sequence ID" value="NC_017025.1"/>
</dbReference>
<keyword evidence="1 3" id="KW-0547">Nucleotide-binding</keyword>
<dbReference type="HOGENOM" id="CLU_086368_0_0_10"/>